<keyword evidence="3" id="KW-0472">Membrane</keyword>
<feature type="domain" description="CSD" evidence="4">
    <location>
        <begin position="5"/>
        <end position="70"/>
    </location>
</feature>
<dbReference type="AlphaFoldDB" id="A0AAU7NTU0"/>
<evidence type="ECO:0000256" key="2">
    <source>
        <dbReference type="RuleBase" id="RU000408"/>
    </source>
</evidence>
<dbReference type="InterPro" id="IPR052069">
    <property type="entry name" value="Ca-reg_mRNA-binding_domain"/>
</dbReference>
<dbReference type="EMBL" id="CP157743">
    <property type="protein sequence ID" value="XBS20372.1"/>
    <property type="molecule type" value="Genomic_DNA"/>
</dbReference>
<evidence type="ECO:0000256" key="1">
    <source>
        <dbReference type="ARBA" id="ARBA00022553"/>
    </source>
</evidence>
<evidence type="ECO:0000313" key="6">
    <source>
        <dbReference type="Proteomes" id="UP001225378"/>
    </source>
</evidence>
<dbReference type="GO" id="GO:0005829">
    <property type="term" value="C:cytosol"/>
    <property type="evidence" value="ECO:0007669"/>
    <property type="project" value="UniProtKB-ARBA"/>
</dbReference>
<dbReference type="PROSITE" id="PS00352">
    <property type="entry name" value="CSD_1"/>
    <property type="match status" value="1"/>
</dbReference>
<organism evidence="5 6">
    <name type="scientific">Methylomarinum roseum</name>
    <dbReference type="NCBI Taxonomy" id="3067653"/>
    <lineage>
        <taxon>Bacteria</taxon>
        <taxon>Pseudomonadati</taxon>
        <taxon>Pseudomonadota</taxon>
        <taxon>Gammaproteobacteria</taxon>
        <taxon>Methylococcales</taxon>
        <taxon>Methylococcaceae</taxon>
        <taxon>Methylomarinum</taxon>
    </lineage>
</organism>
<dbReference type="PANTHER" id="PTHR12962">
    <property type="entry name" value="CALCIUM-REGULATED HEAT STABLE PROTEIN CRHSP-24-RELATED"/>
    <property type="match status" value="1"/>
</dbReference>
<dbReference type="KEGG" id="mech:Q9L42_018800"/>
<dbReference type="GO" id="GO:0003730">
    <property type="term" value="F:mRNA 3'-UTR binding"/>
    <property type="evidence" value="ECO:0007669"/>
    <property type="project" value="TreeGrafter"/>
</dbReference>
<feature type="transmembrane region" description="Helical" evidence="3">
    <location>
        <begin position="86"/>
        <end position="106"/>
    </location>
</feature>
<protein>
    <submittedName>
        <fullName evidence="5">Cold shock domain-containing protein</fullName>
    </submittedName>
</protein>
<name>A0AAU7NTU0_9GAMM</name>
<dbReference type="InterPro" id="IPR011129">
    <property type="entry name" value="CSD"/>
</dbReference>
<dbReference type="CDD" id="cd04458">
    <property type="entry name" value="CSP_CDS"/>
    <property type="match status" value="1"/>
</dbReference>
<dbReference type="GO" id="GO:0043488">
    <property type="term" value="P:regulation of mRNA stability"/>
    <property type="evidence" value="ECO:0007669"/>
    <property type="project" value="TreeGrafter"/>
</dbReference>
<dbReference type="RefSeq" id="WP_305906858.1">
    <property type="nucleotide sequence ID" value="NZ_CP157743.1"/>
</dbReference>
<proteinExistence type="predicted"/>
<dbReference type="Pfam" id="PF00313">
    <property type="entry name" value="CSD"/>
    <property type="match status" value="1"/>
</dbReference>
<dbReference type="SUPFAM" id="SSF50249">
    <property type="entry name" value="Nucleic acid-binding proteins"/>
    <property type="match status" value="1"/>
</dbReference>
<dbReference type="InterPro" id="IPR002059">
    <property type="entry name" value="CSP_DNA-bd"/>
</dbReference>
<dbReference type="PROSITE" id="PS51857">
    <property type="entry name" value="CSD_2"/>
    <property type="match status" value="1"/>
</dbReference>
<keyword evidence="3" id="KW-0812">Transmembrane</keyword>
<keyword evidence="6" id="KW-1185">Reference proteome</keyword>
<dbReference type="SMART" id="SM00357">
    <property type="entry name" value="CSP"/>
    <property type="match status" value="1"/>
</dbReference>
<dbReference type="InterPro" id="IPR012340">
    <property type="entry name" value="NA-bd_OB-fold"/>
</dbReference>
<evidence type="ECO:0000259" key="4">
    <source>
        <dbReference type="PROSITE" id="PS51857"/>
    </source>
</evidence>
<keyword evidence="3" id="KW-1133">Transmembrane helix</keyword>
<reference evidence="5 6" key="1">
    <citation type="journal article" date="2024" name="Microbiology">
        <title>Methylomarinum rosea sp. nov., a novel halophilic methanotrophic bacterium from the hypersaline Lake Elton.</title>
        <authorList>
            <person name="Suleimanov R.Z."/>
            <person name="Oshkin I.Y."/>
            <person name="Danilova O.V."/>
            <person name="Suzina N.E."/>
            <person name="Dedysh S.N."/>
        </authorList>
    </citation>
    <scope>NUCLEOTIDE SEQUENCE [LARGE SCALE GENOMIC DNA]</scope>
    <source>
        <strain evidence="5 6">Ch1-1</strain>
    </source>
</reference>
<dbReference type="PANTHER" id="PTHR12962:SF1">
    <property type="entry name" value="COLD SHOCK DOMAIN-CONTAINING PROTEIN CG9705"/>
    <property type="match status" value="1"/>
</dbReference>
<keyword evidence="1" id="KW-0597">Phosphoprotein</keyword>
<dbReference type="PRINTS" id="PR00050">
    <property type="entry name" value="COLDSHOCK"/>
</dbReference>
<dbReference type="Proteomes" id="UP001225378">
    <property type="component" value="Chromosome"/>
</dbReference>
<comment type="subcellular location">
    <subcellularLocation>
        <location evidence="2">Cytoplasm</location>
    </subcellularLocation>
</comment>
<dbReference type="Gene3D" id="2.40.50.140">
    <property type="entry name" value="Nucleic acid-binding proteins"/>
    <property type="match status" value="1"/>
</dbReference>
<dbReference type="InterPro" id="IPR019844">
    <property type="entry name" value="CSD_CS"/>
</dbReference>
<evidence type="ECO:0000256" key="3">
    <source>
        <dbReference type="SAM" id="Phobius"/>
    </source>
</evidence>
<evidence type="ECO:0000313" key="5">
    <source>
        <dbReference type="EMBL" id="XBS20372.1"/>
    </source>
</evidence>
<sequence>MAKTDKKGYLKTWKDDRGFGFIKPDDGSQDVFIHISALKGMARRPVKGDTIFFDIEEDAEGKTKASNARIEGVAIAEEQHDHINKLWLWIIAALLGLVSAAVAAYLTMK</sequence>
<accession>A0AAU7NTU0</accession>
<gene>
    <name evidence="5" type="ORF">Q9L42_018800</name>
</gene>